<dbReference type="InterPro" id="IPR032508">
    <property type="entry name" value="FecR_C"/>
</dbReference>
<gene>
    <name evidence="4" type="ORF">KDU71_00980</name>
</gene>
<protein>
    <submittedName>
        <fullName evidence="4">DUF4974 domain-containing protein</fullName>
    </submittedName>
</protein>
<reference evidence="4" key="1">
    <citation type="journal article" date="2018" name="Int. J. Syst. Evol. Microbiol.">
        <title>Carboxylicivirga sediminis sp. nov., isolated from coastal sediment.</title>
        <authorList>
            <person name="Wang F.Q."/>
            <person name="Ren L.H."/>
            <person name="Zou R.J."/>
            <person name="Sun Y.Z."/>
            <person name="Liu X.J."/>
            <person name="Jiang F."/>
            <person name="Liu L.J."/>
        </authorList>
    </citation>
    <scope>NUCLEOTIDE SEQUENCE</scope>
    <source>
        <strain evidence="4">JR1</strain>
    </source>
</reference>
<dbReference type="Pfam" id="PF04773">
    <property type="entry name" value="FecR"/>
    <property type="match status" value="1"/>
</dbReference>
<evidence type="ECO:0000313" key="5">
    <source>
        <dbReference type="Proteomes" id="UP000679220"/>
    </source>
</evidence>
<feature type="domain" description="Protein FecR C-terminal" evidence="3">
    <location>
        <begin position="255"/>
        <end position="317"/>
    </location>
</feature>
<dbReference type="Gene3D" id="3.55.50.30">
    <property type="match status" value="1"/>
</dbReference>
<feature type="domain" description="FecR protein" evidence="2">
    <location>
        <begin position="119"/>
        <end position="211"/>
    </location>
</feature>
<dbReference type="PANTHER" id="PTHR30273:SF2">
    <property type="entry name" value="PROTEIN FECR"/>
    <property type="match status" value="1"/>
</dbReference>
<dbReference type="GO" id="GO:0016989">
    <property type="term" value="F:sigma factor antagonist activity"/>
    <property type="evidence" value="ECO:0007669"/>
    <property type="project" value="TreeGrafter"/>
</dbReference>
<dbReference type="EMBL" id="JAGTAR010000001">
    <property type="protein sequence ID" value="MBR8534120.1"/>
    <property type="molecule type" value="Genomic_DNA"/>
</dbReference>
<dbReference type="Proteomes" id="UP000679220">
    <property type="component" value="Unassembled WGS sequence"/>
</dbReference>
<keyword evidence="5" id="KW-1185">Reference proteome</keyword>
<dbReference type="PIRSF" id="PIRSF018266">
    <property type="entry name" value="FecR"/>
    <property type="match status" value="1"/>
</dbReference>
<dbReference type="AlphaFoldDB" id="A0A941IU68"/>
<dbReference type="PANTHER" id="PTHR30273">
    <property type="entry name" value="PERIPLASMIC SIGNAL SENSOR AND SIGMA FACTOR ACTIVATOR FECR-RELATED"/>
    <property type="match status" value="1"/>
</dbReference>
<evidence type="ECO:0000259" key="2">
    <source>
        <dbReference type="Pfam" id="PF04773"/>
    </source>
</evidence>
<sequence length="338" mass="38619">MTEIKKDILKRYTSCNCTVKDERYVTRLFNDDKAEVELKSVLEEDWESSSNEHSNHSLTHVLKAIHEQIRPVEKAGKMVRLYKVYARVAAILLLPLAILFVVRNLNSDYVKSTQTLTTIQAMHGTKVAFTLPDGTKGWLKGGSELSYQTLFKQRHVSLSGEAYFDVAHDKEHPFEVIGSASKIVVLGTRFTADMWPDNSTTEVVLESGKVKFVPNNSQPTTLNPGERLLYQKVSRRVMVETIEPEIIQDWVDGVLVFRGDNLKKVAEKLSEWYHVDVVLQGECPEDYLFRATFKDESIEEVLKLMKLTAPINYQITEPKQKKLNGRNKMKVTLTVNKQ</sequence>
<proteinExistence type="predicted"/>
<organism evidence="4 5">
    <name type="scientific">Carboxylicivirga sediminis</name>
    <dbReference type="NCBI Taxonomy" id="2006564"/>
    <lineage>
        <taxon>Bacteria</taxon>
        <taxon>Pseudomonadati</taxon>
        <taxon>Bacteroidota</taxon>
        <taxon>Bacteroidia</taxon>
        <taxon>Marinilabiliales</taxon>
        <taxon>Marinilabiliaceae</taxon>
        <taxon>Carboxylicivirga</taxon>
    </lineage>
</organism>
<evidence type="ECO:0000313" key="4">
    <source>
        <dbReference type="EMBL" id="MBR8534120.1"/>
    </source>
</evidence>
<keyword evidence="1" id="KW-1133">Transmembrane helix</keyword>
<keyword evidence="1" id="KW-0472">Membrane</keyword>
<accession>A0A941IU68</accession>
<comment type="caution">
    <text evidence="4">The sequence shown here is derived from an EMBL/GenBank/DDBJ whole genome shotgun (WGS) entry which is preliminary data.</text>
</comment>
<dbReference type="InterPro" id="IPR006860">
    <property type="entry name" value="FecR"/>
</dbReference>
<evidence type="ECO:0000259" key="3">
    <source>
        <dbReference type="Pfam" id="PF16344"/>
    </source>
</evidence>
<reference evidence="4" key="2">
    <citation type="submission" date="2021-04" db="EMBL/GenBank/DDBJ databases">
        <authorList>
            <person name="Zhang T."/>
            <person name="Zhang Y."/>
            <person name="Lu D."/>
            <person name="Zuo D."/>
            <person name="Du Z."/>
        </authorList>
    </citation>
    <scope>NUCLEOTIDE SEQUENCE</scope>
    <source>
        <strain evidence="4">JR1</strain>
    </source>
</reference>
<dbReference type="Pfam" id="PF16344">
    <property type="entry name" value="FecR_C"/>
    <property type="match status" value="1"/>
</dbReference>
<dbReference type="InterPro" id="IPR012373">
    <property type="entry name" value="Ferrdict_sens_TM"/>
</dbReference>
<keyword evidence="1" id="KW-0812">Transmembrane</keyword>
<dbReference type="RefSeq" id="WP_212188024.1">
    <property type="nucleotide sequence ID" value="NZ_JAGTAR010000001.1"/>
</dbReference>
<dbReference type="Gene3D" id="2.60.120.1440">
    <property type="match status" value="1"/>
</dbReference>
<name>A0A941IU68_9BACT</name>
<feature type="transmembrane region" description="Helical" evidence="1">
    <location>
        <begin position="84"/>
        <end position="102"/>
    </location>
</feature>
<evidence type="ECO:0000256" key="1">
    <source>
        <dbReference type="SAM" id="Phobius"/>
    </source>
</evidence>